<gene>
    <name evidence="11" type="ORF">IAB51_00990</name>
</gene>
<dbReference type="PANTHER" id="PTHR43297">
    <property type="entry name" value="OLIGOPEPTIDE TRANSPORT ATP-BINDING PROTEIN APPD"/>
    <property type="match status" value="1"/>
</dbReference>
<dbReference type="CDD" id="cd03257">
    <property type="entry name" value="ABC_NikE_OppD_transporters"/>
    <property type="match status" value="1"/>
</dbReference>
<dbReference type="Proteomes" id="UP000824002">
    <property type="component" value="Unassembled WGS sequence"/>
</dbReference>
<protein>
    <submittedName>
        <fullName evidence="11">ABC transporter ATP-binding protein</fullName>
    </submittedName>
</protein>
<dbReference type="InterPro" id="IPR003593">
    <property type="entry name" value="AAA+_ATPase"/>
</dbReference>
<proteinExistence type="inferred from homology"/>
<dbReference type="InterPro" id="IPR013563">
    <property type="entry name" value="Oligopep_ABC_C"/>
</dbReference>
<keyword evidence="8" id="KW-1278">Translocase</keyword>
<evidence type="ECO:0000313" key="11">
    <source>
        <dbReference type="EMBL" id="HIS75362.1"/>
    </source>
</evidence>
<evidence type="ECO:0000259" key="10">
    <source>
        <dbReference type="PROSITE" id="PS50893"/>
    </source>
</evidence>
<evidence type="ECO:0000256" key="5">
    <source>
        <dbReference type="ARBA" id="ARBA00022519"/>
    </source>
</evidence>
<evidence type="ECO:0000256" key="7">
    <source>
        <dbReference type="ARBA" id="ARBA00022840"/>
    </source>
</evidence>
<dbReference type="Gene3D" id="3.40.50.300">
    <property type="entry name" value="P-loop containing nucleotide triphosphate hydrolases"/>
    <property type="match status" value="1"/>
</dbReference>
<keyword evidence="3" id="KW-0813">Transport</keyword>
<reference evidence="11" key="1">
    <citation type="submission" date="2020-10" db="EMBL/GenBank/DDBJ databases">
        <authorList>
            <person name="Gilroy R."/>
        </authorList>
    </citation>
    <scope>NUCLEOTIDE SEQUENCE</scope>
    <source>
        <strain evidence="11">CHK199-13235</strain>
    </source>
</reference>
<dbReference type="AlphaFoldDB" id="A0A9D1FKH0"/>
<evidence type="ECO:0000256" key="2">
    <source>
        <dbReference type="ARBA" id="ARBA00005417"/>
    </source>
</evidence>
<dbReference type="GO" id="GO:0016887">
    <property type="term" value="F:ATP hydrolysis activity"/>
    <property type="evidence" value="ECO:0007669"/>
    <property type="project" value="InterPro"/>
</dbReference>
<dbReference type="SUPFAM" id="SSF52540">
    <property type="entry name" value="P-loop containing nucleoside triphosphate hydrolases"/>
    <property type="match status" value="1"/>
</dbReference>
<dbReference type="InterPro" id="IPR003439">
    <property type="entry name" value="ABC_transporter-like_ATP-bd"/>
</dbReference>
<comment type="subcellular location">
    <subcellularLocation>
        <location evidence="1">Cell membrane</location>
        <topology evidence="1">Peripheral membrane protein</topology>
    </subcellularLocation>
</comment>
<evidence type="ECO:0000313" key="12">
    <source>
        <dbReference type="Proteomes" id="UP000824002"/>
    </source>
</evidence>
<evidence type="ECO:0000256" key="6">
    <source>
        <dbReference type="ARBA" id="ARBA00022741"/>
    </source>
</evidence>
<dbReference type="Pfam" id="PF08352">
    <property type="entry name" value="oligo_HPY"/>
    <property type="match status" value="1"/>
</dbReference>
<dbReference type="GO" id="GO:0005524">
    <property type="term" value="F:ATP binding"/>
    <property type="evidence" value="ECO:0007669"/>
    <property type="project" value="UniProtKB-KW"/>
</dbReference>
<dbReference type="InterPro" id="IPR027417">
    <property type="entry name" value="P-loop_NTPase"/>
</dbReference>
<dbReference type="PANTHER" id="PTHR43297:SF14">
    <property type="entry name" value="ATPASE AAA-TYPE CORE DOMAIN-CONTAINING PROTEIN"/>
    <property type="match status" value="1"/>
</dbReference>
<dbReference type="SMART" id="SM00382">
    <property type="entry name" value="AAA"/>
    <property type="match status" value="1"/>
</dbReference>
<dbReference type="GO" id="GO:0015833">
    <property type="term" value="P:peptide transport"/>
    <property type="evidence" value="ECO:0007669"/>
    <property type="project" value="InterPro"/>
</dbReference>
<keyword evidence="9" id="KW-0472">Membrane</keyword>
<keyword evidence="6" id="KW-0547">Nucleotide-binding</keyword>
<sequence>MEEQKQAILSVENLKISIRMEEGVLTPVRGVSFQIREGETMGLVGESGCGKSLTSKAILGINTANCKTEGTITFSIDGHSQDLLKLKHNGAEIRKIRGKDISMIFQEPMTSFSPLFTVGSQIAEAVRIHTGKNKQEARELVIDTMKKVGISNPEKRFDQYPHEFSGGMLQRSLIAMALVCNPRLLIADEPTTALDVTIQAQILELMNQLKKDYGMSILYITHDLGTVAQMCDWVAVMYLGKIVEYASVQEIFKNPLHPYTRGLMGSVHKIGSGGGRLFSIEGTVPVAMNLPDRCGFYDRCSRREGVCGGTDPVMREVLPNHWAACWCAEEKEGCPNV</sequence>
<evidence type="ECO:0000256" key="1">
    <source>
        <dbReference type="ARBA" id="ARBA00004202"/>
    </source>
</evidence>
<feature type="domain" description="ABC transporter" evidence="10">
    <location>
        <begin position="9"/>
        <end position="264"/>
    </location>
</feature>
<evidence type="ECO:0000256" key="3">
    <source>
        <dbReference type="ARBA" id="ARBA00022448"/>
    </source>
</evidence>
<keyword evidence="5" id="KW-0997">Cell inner membrane</keyword>
<dbReference type="FunFam" id="3.40.50.300:FF:000016">
    <property type="entry name" value="Oligopeptide ABC transporter ATP-binding component"/>
    <property type="match status" value="1"/>
</dbReference>
<evidence type="ECO:0000256" key="9">
    <source>
        <dbReference type="ARBA" id="ARBA00023136"/>
    </source>
</evidence>
<accession>A0A9D1FKH0</accession>
<evidence type="ECO:0000256" key="4">
    <source>
        <dbReference type="ARBA" id="ARBA00022475"/>
    </source>
</evidence>
<comment type="similarity">
    <text evidence="2">Belongs to the ABC transporter superfamily.</text>
</comment>
<dbReference type="EMBL" id="DVJP01000010">
    <property type="protein sequence ID" value="HIS75362.1"/>
    <property type="molecule type" value="Genomic_DNA"/>
</dbReference>
<dbReference type="PROSITE" id="PS50893">
    <property type="entry name" value="ABC_TRANSPORTER_2"/>
    <property type="match status" value="1"/>
</dbReference>
<dbReference type="Pfam" id="PF00005">
    <property type="entry name" value="ABC_tran"/>
    <property type="match status" value="1"/>
</dbReference>
<organism evidence="11 12">
    <name type="scientific">Candidatus Merdivicinus excrementipullorum</name>
    <dbReference type="NCBI Taxonomy" id="2840867"/>
    <lineage>
        <taxon>Bacteria</taxon>
        <taxon>Bacillati</taxon>
        <taxon>Bacillota</taxon>
        <taxon>Clostridia</taxon>
        <taxon>Eubacteriales</taxon>
        <taxon>Oscillospiraceae</taxon>
        <taxon>Oscillospiraceae incertae sedis</taxon>
        <taxon>Candidatus Merdivicinus</taxon>
    </lineage>
</organism>
<keyword evidence="7 11" id="KW-0067">ATP-binding</keyword>
<comment type="caution">
    <text evidence="11">The sequence shown here is derived from an EMBL/GenBank/DDBJ whole genome shotgun (WGS) entry which is preliminary data.</text>
</comment>
<dbReference type="NCBIfam" id="TIGR01727">
    <property type="entry name" value="oligo_HPY"/>
    <property type="match status" value="1"/>
</dbReference>
<name>A0A9D1FKH0_9FIRM</name>
<reference evidence="11" key="2">
    <citation type="journal article" date="2021" name="PeerJ">
        <title>Extensive microbial diversity within the chicken gut microbiome revealed by metagenomics and culture.</title>
        <authorList>
            <person name="Gilroy R."/>
            <person name="Ravi A."/>
            <person name="Getino M."/>
            <person name="Pursley I."/>
            <person name="Horton D.L."/>
            <person name="Alikhan N.F."/>
            <person name="Baker D."/>
            <person name="Gharbi K."/>
            <person name="Hall N."/>
            <person name="Watson M."/>
            <person name="Adriaenssens E.M."/>
            <person name="Foster-Nyarko E."/>
            <person name="Jarju S."/>
            <person name="Secka A."/>
            <person name="Antonio M."/>
            <person name="Oren A."/>
            <person name="Chaudhuri R.R."/>
            <person name="La Ragione R."/>
            <person name="Hildebrand F."/>
            <person name="Pallen M.J."/>
        </authorList>
    </citation>
    <scope>NUCLEOTIDE SEQUENCE</scope>
    <source>
        <strain evidence="11">CHK199-13235</strain>
    </source>
</reference>
<evidence type="ECO:0000256" key="8">
    <source>
        <dbReference type="ARBA" id="ARBA00022967"/>
    </source>
</evidence>
<dbReference type="GO" id="GO:0005886">
    <property type="term" value="C:plasma membrane"/>
    <property type="evidence" value="ECO:0007669"/>
    <property type="project" value="UniProtKB-SubCell"/>
</dbReference>
<keyword evidence="4" id="KW-1003">Cell membrane</keyword>
<dbReference type="InterPro" id="IPR050388">
    <property type="entry name" value="ABC_Ni/Peptide_Import"/>
</dbReference>